<organism evidence="1 2">
    <name type="scientific">Thauera mechernichensis</name>
    <dbReference type="NCBI Taxonomy" id="82788"/>
    <lineage>
        <taxon>Bacteria</taxon>
        <taxon>Pseudomonadati</taxon>
        <taxon>Pseudomonadota</taxon>
        <taxon>Betaproteobacteria</taxon>
        <taxon>Rhodocyclales</taxon>
        <taxon>Zoogloeaceae</taxon>
        <taxon>Thauera</taxon>
    </lineage>
</organism>
<evidence type="ECO:0000313" key="1">
    <source>
        <dbReference type="EMBL" id="MFD1263468.1"/>
    </source>
</evidence>
<dbReference type="Proteomes" id="UP001597158">
    <property type="component" value="Unassembled WGS sequence"/>
</dbReference>
<sequence>MCTLDAPIARCEAARTMVVLDETQMECAVEHECPPGRKCPLQGCFAKVSGLYEAHPELDARMRRTSRKAAH</sequence>
<proteinExistence type="predicted"/>
<protein>
    <submittedName>
        <fullName evidence="1">Uncharacterized protein</fullName>
    </submittedName>
</protein>
<dbReference type="EMBL" id="JBHTMC010000014">
    <property type="protein sequence ID" value="MFD1263468.1"/>
    <property type="molecule type" value="Genomic_DNA"/>
</dbReference>
<accession>A0ABW3WBT1</accession>
<comment type="caution">
    <text evidence="1">The sequence shown here is derived from an EMBL/GenBank/DDBJ whole genome shotgun (WGS) entry which is preliminary data.</text>
</comment>
<keyword evidence="2" id="KW-1185">Reference proteome</keyword>
<name>A0ABW3WBT1_9RHOO</name>
<reference evidence="2" key="1">
    <citation type="journal article" date="2019" name="Int. J. Syst. Evol. Microbiol.">
        <title>The Global Catalogue of Microorganisms (GCM) 10K type strain sequencing project: providing services to taxonomists for standard genome sequencing and annotation.</title>
        <authorList>
            <consortium name="The Broad Institute Genomics Platform"/>
            <consortium name="The Broad Institute Genome Sequencing Center for Infectious Disease"/>
            <person name="Wu L."/>
            <person name="Ma J."/>
        </authorList>
    </citation>
    <scope>NUCLEOTIDE SEQUENCE [LARGE SCALE GENOMIC DNA]</scope>
    <source>
        <strain evidence="2">CCUG 48884</strain>
    </source>
</reference>
<evidence type="ECO:0000313" key="2">
    <source>
        <dbReference type="Proteomes" id="UP001597158"/>
    </source>
</evidence>
<dbReference type="RefSeq" id="WP_002942911.1">
    <property type="nucleotide sequence ID" value="NZ_JARQZE010000008.1"/>
</dbReference>
<gene>
    <name evidence="1" type="ORF">ACFQ4M_07705</name>
</gene>